<comment type="caution">
    <text evidence="2">The sequence shown here is derived from an EMBL/GenBank/DDBJ whole genome shotgun (WGS) entry which is preliminary data.</text>
</comment>
<organism evidence="2 3">
    <name type="scientific">Dysgonomonas hofstadii</name>
    <dbReference type="NCBI Taxonomy" id="637886"/>
    <lineage>
        <taxon>Bacteria</taxon>
        <taxon>Pseudomonadati</taxon>
        <taxon>Bacteroidota</taxon>
        <taxon>Bacteroidia</taxon>
        <taxon>Bacteroidales</taxon>
        <taxon>Dysgonomonadaceae</taxon>
        <taxon>Dysgonomonas</taxon>
    </lineage>
</organism>
<dbReference type="InterPro" id="IPR031712">
    <property type="entry name" value="DUF5077"/>
</dbReference>
<feature type="domain" description="DUF5077" evidence="1">
    <location>
        <begin position="137"/>
        <end position="259"/>
    </location>
</feature>
<name>A0A840CSG8_9BACT</name>
<gene>
    <name evidence="2" type="ORF">GGR21_001375</name>
</gene>
<evidence type="ECO:0000313" key="3">
    <source>
        <dbReference type="Proteomes" id="UP000555103"/>
    </source>
</evidence>
<sequence>MIILIITSICFFLFPQCKDSDDDGGKSISSVKITILPDKELIVEAIGGEKEFTITSEPSTSLKFAYSTSWIKPVTGKETAWMIEENKSELSRNGRIYILDASSLKGLDTIYITQKSVSGEINDNEVVFIETEVPVSIPFAGNSYISYPKNSNLIDNYTGKLVSGWVDKDIIISTYFRVGASGKLNIGFLGSNNTGTSKIRFTIEGESYDVTVSGPTSKIYGITTLQRSAPGYVKVDMQGLSKSGNTFGDISHFRIGESAASSTNNFVTEEKMAEDAMNCYFFRRGASTHFFYTLPTSDVEYFYNEILVTEENAVNATYYMMNGFSQGYMGIQQVTSGERKVLFSVWSPYQTDDPNDIPEEMRVKLLRKGANVTIGEFGNEGSGGQSWLNYSWEPGTTYKALVGIRPDGNGNSIYTAYFYADNEWKLIASFSRPQTTTYYKGAYSFLENFVPTQSIYTRSVAFKNQWVRLVSGEWKEITEAKFSMDDTGRNGIRYDVYGNVDQNTNSFVLKGFGFFDEHTAYGTILTRNSNSSGPPNIDFEALKNIPSID</sequence>
<dbReference type="InterPro" id="IPR021862">
    <property type="entry name" value="DUF3472"/>
</dbReference>
<dbReference type="AlphaFoldDB" id="A0A840CSG8"/>
<keyword evidence="3" id="KW-1185">Reference proteome</keyword>
<dbReference type="Proteomes" id="UP000555103">
    <property type="component" value="Unassembled WGS sequence"/>
</dbReference>
<reference evidence="2 3" key="1">
    <citation type="submission" date="2020-08" db="EMBL/GenBank/DDBJ databases">
        <title>Genomic Encyclopedia of Type Strains, Phase IV (KMG-IV): sequencing the most valuable type-strain genomes for metagenomic binning, comparative biology and taxonomic classification.</title>
        <authorList>
            <person name="Goeker M."/>
        </authorList>
    </citation>
    <scope>NUCLEOTIDE SEQUENCE [LARGE SCALE GENOMIC DNA]</scope>
    <source>
        <strain evidence="2 3">DSM 104969</strain>
    </source>
</reference>
<evidence type="ECO:0000259" key="1">
    <source>
        <dbReference type="Pfam" id="PF16871"/>
    </source>
</evidence>
<dbReference type="Pfam" id="PF16871">
    <property type="entry name" value="DUF5077"/>
    <property type="match status" value="1"/>
</dbReference>
<proteinExistence type="predicted"/>
<dbReference type="EMBL" id="JACIEP010000004">
    <property type="protein sequence ID" value="MBB4035482.1"/>
    <property type="molecule type" value="Genomic_DNA"/>
</dbReference>
<protein>
    <recommendedName>
        <fullName evidence="1">DUF5077 domain-containing protein</fullName>
    </recommendedName>
</protein>
<evidence type="ECO:0000313" key="2">
    <source>
        <dbReference type="EMBL" id="MBB4035482.1"/>
    </source>
</evidence>
<dbReference type="Pfam" id="PF11958">
    <property type="entry name" value="DUF3472"/>
    <property type="match status" value="1"/>
</dbReference>
<accession>A0A840CSG8</accession>